<dbReference type="GO" id="GO:0016740">
    <property type="term" value="F:transferase activity"/>
    <property type="evidence" value="ECO:0007669"/>
    <property type="project" value="UniProtKB-KW"/>
</dbReference>
<dbReference type="Pfam" id="PF01206">
    <property type="entry name" value="TusA"/>
    <property type="match status" value="1"/>
</dbReference>
<dbReference type="PANTHER" id="PTHR33279">
    <property type="entry name" value="SULFUR CARRIER PROTEIN YEDF-RELATED"/>
    <property type="match status" value="1"/>
</dbReference>
<accession>A0A7Z0ACK3</accession>
<dbReference type="Gene3D" id="3.30.110.40">
    <property type="entry name" value="TusA-like domain"/>
    <property type="match status" value="1"/>
</dbReference>
<keyword evidence="3" id="KW-0808">Transferase</keyword>
<dbReference type="InterPro" id="IPR001455">
    <property type="entry name" value="TusA-like"/>
</dbReference>
<evidence type="ECO:0000313" key="4">
    <source>
        <dbReference type="Proteomes" id="UP000539111"/>
    </source>
</evidence>
<dbReference type="RefSeq" id="WP_179427132.1">
    <property type="nucleotide sequence ID" value="NZ_JACBZP010000001.1"/>
</dbReference>
<evidence type="ECO:0000313" key="3">
    <source>
        <dbReference type="EMBL" id="NYI67273.1"/>
    </source>
</evidence>
<proteinExistence type="inferred from homology"/>
<feature type="domain" description="UPF0033" evidence="2">
    <location>
        <begin position="3"/>
        <end position="73"/>
    </location>
</feature>
<sequence>MQKTLETDGQVCPFPLEEAKAAIGDLAAGDELIINFDCTQATDALPRWAAENGYPVTNFAKVTNASWTITVQKP</sequence>
<name>A0A7Z0ACK3_9MICO</name>
<reference evidence="3 4" key="1">
    <citation type="submission" date="2020-07" db="EMBL/GenBank/DDBJ databases">
        <title>Sequencing the genomes of 1000 actinobacteria strains.</title>
        <authorList>
            <person name="Klenk H.-P."/>
        </authorList>
    </citation>
    <scope>NUCLEOTIDE SEQUENCE [LARGE SCALE GENOMIC DNA]</scope>
    <source>
        <strain evidence="3 4">DSM 26341</strain>
    </source>
</reference>
<dbReference type="PANTHER" id="PTHR33279:SF6">
    <property type="entry name" value="SULFUR CARRIER PROTEIN YEDF-RELATED"/>
    <property type="match status" value="1"/>
</dbReference>
<organism evidence="3 4">
    <name type="scientific">Spelaeicoccus albus</name>
    <dbReference type="NCBI Taxonomy" id="1280376"/>
    <lineage>
        <taxon>Bacteria</taxon>
        <taxon>Bacillati</taxon>
        <taxon>Actinomycetota</taxon>
        <taxon>Actinomycetes</taxon>
        <taxon>Micrococcales</taxon>
        <taxon>Brevibacteriaceae</taxon>
        <taxon>Spelaeicoccus</taxon>
    </lineage>
</organism>
<dbReference type="AlphaFoldDB" id="A0A7Z0ACK3"/>
<evidence type="ECO:0000256" key="1">
    <source>
        <dbReference type="ARBA" id="ARBA00008984"/>
    </source>
</evidence>
<dbReference type="Proteomes" id="UP000539111">
    <property type="component" value="Unassembled WGS sequence"/>
</dbReference>
<dbReference type="SUPFAM" id="SSF64307">
    <property type="entry name" value="SirA-like"/>
    <property type="match status" value="1"/>
</dbReference>
<evidence type="ECO:0000259" key="2">
    <source>
        <dbReference type="Pfam" id="PF01206"/>
    </source>
</evidence>
<dbReference type="CDD" id="cd00291">
    <property type="entry name" value="SirA_YedF_YeeD"/>
    <property type="match status" value="1"/>
</dbReference>
<comment type="caution">
    <text evidence="3">The sequence shown here is derived from an EMBL/GenBank/DDBJ whole genome shotgun (WGS) entry which is preliminary data.</text>
</comment>
<gene>
    <name evidence="3" type="ORF">BJY26_001579</name>
</gene>
<keyword evidence="4" id="KW-1185">Reference proteome</keyword>
<comment type="similarity">
    <text evidence="1">Belongs to the sulfur carrier protein TusA family.</text>
</comment>
<dbReference type="EMBL" id="JACBZP010000001">
    <property type="protein sequence ID" value="NYI67273.1"/>
    <property type="molecule type" value="Genomic_DNA"/>
</dbReference>
<protein>
    <submittedName>
        <fullName evidence="3">TusA-related sulfurtransferase</fullName>
    </submittedName>
</protein>
<dbReference type="InterPro" id="IPR036868">
    <property type="entry name" value="TusA-like_sf"/>
</dbReference>